<reference evidence="3 4" key="2">
    <citation type="submission" date="2024-05" db="EMBL/GenBank/DDBJ databases">
        <authorList>
            <person name="Chen Y."/>
            <person name="Shah S."/>
            <person name="Dougan E. K."/>
            <person name="Thang M."/>
            <person name="Chan C."/>
        </authorList>
    </citation>
    <scope>NUCLEOTIDE SEQUENCE [LARGE SCALE GENOMIC DNA]</scope>
</reference>
<feature type="region of interest" description="Disordered" evidence="1">
    <location>
        <begin position="646"/>
        <end position="684"/>
    </location>
</feature>
<feature type="compositionally biased region" description="Basic and acidic residues" evidence="1">
    <location>
        <begin position="22"/>
        <end position="32"/>
    </location>
</feature>
<dbReference type="EMBL" id="CAMXCT010000943">
    <property type="protein sequence ID" value="CAI3984992.1"/>
    <property type="molecule type" value="Genomic_DNA"/>
</dbReference>
<gene>
    <name evidence="2" type="ORF">C1SCF055_LOCUS12483</name>
</gene>
<name>A0A9P1C3V7_9DINO</name>
<evidence type="ECO:0000313" key="4">
    <source>
        <dbReference type="Proteomes" id="UP001152797"/>
    </source>
</evidence>
<comment type="caution">
    <text evidence="2">The sequence shown here is derived from an EMBL/GenBank/DDBJ whole genome shotgun (WGS) entry which is preliminary data.</text>
</comment>
<feature type="compositionally biased region" description="Acidic residues" evidence="1">
    <location>
        <begin position="659"/>
        <end position="669"/>
    </location>
</feature>
<feature type="compositionally biased region" description="Polar residues" evidence="1">
    <location>
        <begin position="1"/>
        <end position="14"/>
    </location>
</feature>
<dbReference type="OrthoDB" id="407532at2759"/>
<evidence type="ECO:0000256" key="1">
    <source>
        <dbReference type="SAM" id="MobiDB-lite"/>
    </source>
</evidence>
<reference evidence="2" key="1">
    <citation type="submission" date="2022-10" db="EMBL/GenBank/DDBJ databases">
        <authorList>
            <person name="Chen Y."/>
            <person name="Dougan E. K."/>
            <person name="Chan C."/>
            <person name="Rhodes N."/>
            <person name="Thang M."/>
        </authorList>
    </citation>
    <scope>NUCLEOTIDE SEQUENCE</scope>
</reference>
<organism evidence="2">
    <name type="scientific">Cladocopium goreaui</name>
    <dbReference type="NCBI Taxonomy" id="2562237"/>
    <lineage>
        <taxon>Eukaryota</taxon>
        <taxon>Sar</taxon>
        <taxon>Alveolata</taxon>
        <taxon>Dinophyceae</taxon>
        <taxon>Suessiales</taxon>
        <taxon>Symbiodiniaceae</taxon>
        <taxon>Cladocopium</taxon>
    </lineage>
</organism>
<proteinExistence type="predicted"/>
<dbReference type="AlphaFoldDB" id="A0A9P1C3V7"/>
<dbReference type="Proteomes" id="UP001152797">
    <property type="component" value="Unassembled WGS sequence"/>
</dbReference>
<feature type="region of interest" description="Disordered" evidence="1">
    <location>
        <begin position="1"/>
        <end position="32"/>
    </location>
</feature>
<protein>
    <submittedName>
        <fullName evidence="3">C3H1-type domain-containing protein</fullName>
    </submittedName>
</protein>
<dbReference type="EMBL" id="CAMXCT030000943">
    <property type="protein sequence ID" value="CAL4772304.1"/>
    <property type="molecule type" value="Genomic_DNA"/>
</dbReference>
<dbReference type="EMBL" id="CAMXCT020000943">
    <property type="protein sequence ID" value="CAL1138367.1"/>
    <property type="molecule type" value="Genomic_DNA"/>
</dbReference>
<accession>A0A9P1C3V7</accession>
<evidence type="ECO:0000313" key="2">
    <source>
        <dbReference type="EMBL" id="CAI3984992.1"/>
    </source>
</evidence>
<keyword evidence="4" id="KW-1185">Reference proteome</keyword>
<evidence type="ECO:0000313" key="3">
    <source>
        <dbReference type="EMBL" id="CAL4772304.1"/>
    </source>
</evidence>
<sequence>MEDSISDLNTTVIDSSEGAAAAEKEQKKQEHEVAEIQETLGNLKNETQGEQRKDMKFSDRISQVEQNEKSFSGSMDKVTQKLKGMEDSISDLNTTVIDSSEGVQSLETEMSRANVFQVKQKAKNFSGSMDKVAEIQETLGNLKNEAQGADIKKTLTPERLRVWGLRNAERCYCGVIGRYPSRGCGEFEEVEVPSIYTKGKFMTFHSFRLADAARSCECLTAFEKSQEQPGDRKCRDIKGTATSEKLKEEGVIESEGMCYCSFEKKSASDEYPSDGCGEVEEVKDAAGYTWRSFRLDADTSPGCKCLNARKYAAQRSRVVEAAAVRFCTAVVAEMHRRFFFAVHSAFLKENGKELGVTPQVCQEVLTGTLDDVGTRQSKALFHDFHEANALSKHNGTKGMGRLDPLVTEGFTASMEHQKLLQHVCQDECNEIVNEIQKNIVKMHREDFSLPFEDTCADNVVRKVEAEMLGCCGRSCGWNGRSCMSWPFLAKGEKVEWLQQCCGEFNVLQNSTRERMCNSVLSPRQVRLVSKFDTKPKQGDVGGAYMGQDPRLLWAKPGLEKFRKERNRFKQKPKENQPVTSDFLEKHPDVYKEGLKEGWFREEKDPEEMSSLAEIGASTCHDLQKTMQKMQRCSPEMQRQARETCLRQEGWQASAKPEKEDLDDEDDEPTCQEKMIDPNLNTPTKVATPDECLEVNFTDIGETKRMFFVYDTANPDDIVLEKPILCFPEKPIECDFEEGRKVSEIEFNRDKGFADYIYWIDLPEKKKSEGGY</sequence>